<dbReference type="PRINTS" id="PR00190">
    <property type="entry name" value="ACTIN"/>
</dbReference>
<evidence type="ECO:0000256" key="1">
    <source>
        <dbReference type="RuleBase" id="RU000487"/>
    </source>
</evidence>
<gene>
    <name evidence="2" type="ORF">M0813_06729</name>
</gene>
<evidence type="ECO:0000313" key="3">
    <source>
        <dbReference type="Proteomes" id="UP001150062"/>
    </source>
</evidence>
<dbReference type="InterPro" id="IPR004000">
    <property type="entry name" value="Actin"/>
</dbReference>
<reference evidence="2" key="1">
    <citation type="submission" date="2022-08" db="EMBL/GenBank/DDBJ databases">
        <title>Novel sulfate-reducing endosymbionts in the free-living metamonad Anaeramoeba.</title>
        <authorList>
            <person name="Jerlstrom-Hultqvist J."/>
            <person name="Cepicka I."/>
            <person name="Gallot-Lavallee L."/>
            <person name="Salas-Leiva D."/>
            <person name="Curtis B.A."/>
            <person name="Zahonova K."/>
            <person name="Pipaliya S."/>
            <person name="Dacks J."/>
            <person name="Roger A.J."/>
        </authorList>
    </citation>
    <scope>NUCLEOTIDE SEQUENCE</scope>
    <source>
        <strain evidence="2">Schooner1</strain>
    </source>
</reference>
<name>A0ABQ8XCX5_9EUKA</name>
<comment type="similarity">
    <text evidence="1">Belongs to the actin family.</text>
</comment>
<keyword evidence="3" id="KW-1185">Reference proteome</keyword>
<accession>A0ABQ8XCX5</accession>
<dbReference type="Gene3D" id="3.90.640.10">
    <property type="entry name" value="Actin, Chain A, domain 4"/>
    <property type="match status" value="1"/>
</dbReference>
<organism evidence="2 3">
    <name type="scientific">Anaeramoeba flamelloides</name>
    <dbReference type="NCBI Taxonomy" id="1746091"/>
    <lineage>
        <taxon>Eukaryota</taxon>
        <taxon>Metamonada</taxon>
        <taxon>Anaeramoebidae</taxon>
        <taxon>Anaeramoeba</taxon>
    </lineage>
</organism>
<protein>
    <submittedName>
        <fullName evidence="2">Actin-7-related</fullName>
    </submittedName>
</protein>
<sequence>MEKETIVIDNGTSKIKIGIAGDDNPSFIEFNCIGKPKGKESKTNQESSYIGCEAIEKRESLTLSSPMERGQIVDWENMERIWNYLFLDKMKHDPNEYNFLITKKRQTPKSNDETIAEIVFETYGVKAMYLAYDTILSLYSSGRTTGCVLDVGDGCITIEAIYEGFSVPQSINRYDFGGRDITDYLCTLLKRETGRSFTTTSEIDIVREIKEKHCQVALSCKAQELRGNLPEEDKITYELPDKGKIKIGNERIQAPEILFQPSLIGVEQPNLDEIVINSIMNCDVDARKDFFGNVVLSGSTTLMSGFVERLQTGIKERAPEGIRLRCVAAPERAMSPWIGGSILGSLSTFQKMWVSIDEYLENGVSIVHTKCF</sequence>
<dbReference type="Pfam" id="PF00022">
    <property type="entry name" value="Actin"/>
    <property type="match status" value="1"/>
</dbReference>
<dbReference type="PANTHER" id="PTHR11937">
    <property type="entry name" value="ACTIN"/>
    <property type="match status" value="1"/>
</dbReference>
<proteinExistence type="inferred from homology"/>
<dbReference type="InterPro" id="IPR043129">
    <property type="entry name" value="ATPase_NBD"/>
</dbReference>
<evidence type="ECO:0000313" key="2">
    <source>
        <dbReference type="EMBL" id="KAJ6230500.1"/>
    </source>
</evidence>
<dbReference type="SMART" id="SM00268">
    <property type="entry name" value="ACTIN"/>
    <property type="match status" value="1"/>
</dbReference>
<comment type="caution">
    <text evidence="2">The sequence shown here is derived from an EMBL/GenBank/DDBJ whole genome shotgun (WGS) entry which is preliminary data.</text>
</comment>
<dbReference type="EMBL" id="JAOAOG010000311">
    <property type="protein sequence ID" value="KAJ6230500.1"/>
    <property type="molecule type" value="Genomic_DNA"/>
</dbReference>
<dbReference type="Gene3D" id="3.30.420.40">
    <property type="match status" value="2"/>
</dbReference>
<dbReference type="Proteomes" id="UP001150062">
    <property type="component" value="Unassembled WGS sequence"/>
</dbReference>
<dbReference type="SUPFAM" id="SSF53067">
    <property type="entry name" value="Actin-like ATPase domain"/>
    <property type="match status" value="2"/>
</dbReference>